<dbReference type="InterPro" id="IPR001296">
    <property type="entry name" value="Glyco_trans_1"/>
</dbReference>
<dbReference type="AlphaFoldDB" id="A0A2R9SYI9"/>
<protein>
    <submittedName>
        <fullName evidence="3">WalN protein</fullName>
    </submittedName>
</protein>
<name>A0A2R9SYI9_9BACL</name>
<organism evidence="3 4">
    <name type="scientific">Paenibacillus vortex V453</name>
    <dbReference type="NCBI Taxonomy" id="715225"/>
    <lineage>
        <taxon>Bacteria</taxon>
        <taxon>Bacillati</taxon>
        <taxon>Bacillota</taxon>
        <taxon>Bacilli</taxon>
        <taxon>Bacillales</taxon>
        <taxon>Paenibacillaceae</taxon>
        <taxon>Paenibacillus</taxon>
    </lineage>
</organism>
<feature type="region of interest" description="Disordered" evidence="1">
    <location>
        <begin position="433"/>
        <end position="466"/>
    </location>
</feature>
<feature type="compositionally biased region" description="Basic residues" evidence="1">
    <location>
        <begin position="447"/>
        <end position="466"/>
    </location>
</feature>
<evidence type="ECO:0000256" key="1">
    <source>
        <dbReference type="SAM" id="MobiDB-lite"/>
    </source>
</evidence>
<comment type="caution">
    <text evidence="3">The sequence shown here is derived from an EMBL/GenBank/DDBJ whole genome shotgun (WGS) entry which is preliminary data.</text>
</comment>
<dbReference type="Gene3D" id="3.40.50.2000">
    <property type="entry name" value="Glycogen Phosphorylase B"/>
    <property type="match status" value="2"/>
</dbReference>
<proteinExistence type="predicted"/>
<dbReference type="EMBL" id="ADHJ01000014">
    <property type="protein sequence ID" value="EFU42464.1"/>
    <property type="molecule type" value="Genomic_DNA"/>
</dbReference>
<sequence length="466" mass="51701">MAFKPKMLIFSHVSNPSSITGAEKLLLFFCGQMTPYFDCVLVAPNEGRLTILARQSGITVKIHRIPLFHSVYTPGSNLLAEANKLMATSVFRGLMKWIAGEAPQVILTNTCVHFMPAAAGKRLGIPVVWQLTEKITENGNAHLATSLIHQYSNWLVSISESVAESFPVEVRQSKMTVLPPSWIESDIQPAAWATTRASFRGSLGITANQPLIGMISSFLIESKGVHHFIDMALSLKDAYPDAAFLIVGSALNPDYDILCRDRIASAGAQTSFQYLPDLKTYITQVYCALDVVVVPSLIPEGFGLTALEGLLHGKPVVAYASGGLQEVLTAAGCPHLLAIPGSPASLAEKVRFILDQPDRGEALGMQNRLQIQAVFGPEVYGMRLNGMVSRWMNEYPAWFQVTARRVKRRVVPARRRKQNSRRKKRSAAVARRLFVRRRTKRPEGRATRRRASRLRLRRTSARRRKA</sequence>
<keyword evidence="4" id="KW-1185">Reference proteome</keyword>
<dbReference type="SUPFAM" id="SSF53756">
    <property type="entry name" value="UDP-Glycosyltransferase/glycogen phosphorylase"/>
    <property type="match status" value="1"/>
</dbReference>
<evidence type="ECO:0000313" key="3">
    <source>
        <dbReference type="EMBL" id="EFU42464.1"/>
    </source>
</evidence>
<evidence type="ECO:0000259" key="2">
    <source>
        <dbReference type="Pfam" id="PF00534"/>
    </source>
</evidence>
<dbReference type="Proteomes" id="UP000003094">
    <property type="component" value="Unassembled WGS sequence"/>
</dbReference>
<dbReference type="GO" id="GO:0016757">
    <property type="term" value="F:glycosyltransferase activity"/>
    <property type="evidence" value="ECO:0007669"/>
    <property type="project" value="InterPro"/>
</dbReference>
<accession>A0A2R9SYI9</accession>
<evidence type="ECO:0000313" key="4">
    <source>
        <dbReference type="Proteomes" id="UP000003094"/>
    </source>
</evidence>
<dbReference type="PANTHER" id="PTHR12526">
    <property type="entry name" value="GLYCOSYLTRANSFERASE"/>
    <property type="match status" value="1"/>
</dbReference>
<feature type="domain" description="Glycosyl transferase family 1" evidence="2">
    <location>
        <begin position="199"/>
        <end position="366"/>
    </location>
</feature>
<dbReference type="CDD" id="cd03801">
    <property type="entry name" value="GT4_PimA-like"/>
    <property type="match status" value="1"/>
</dbReference>
<reference evidence="3 4" key="1">
    <citation type="journal article" date="2010" name="BMC Genomics">
        <title>Genome sequence of the pattern forming Paenibacillus vortex bacterium reveals potential for thriving in complex environments.</title>
        <authorList>
            <person name="Sirota-Madi A."/>
            <person name="Olender T."/>
            <person name="Helman Y."/>
            <person name="Ingham C."/>
            <person name="Brainis I."/>
            <person name="Roth D."/>
            <person name="Hagi E."/>
            <person name="Brodsky L."/>
            <person name="Leshkowitz D."/>
            <person name="Galatenko V."/>
            <person name="Nikolaev V."/>
            <person name="Mugasimangalam R.C."/>
            <person name="Bransburg-Zabary S."/>
            <person name="Gutnick D.L."/>
            <person name="Lancet D."/>
            <person name="Ben-Jacob E."/>
        </authorList>
    </citation>
    <scope>NUCLEOTIDE SEQUENCE [LARGE SCALE GENOMIC DNA]</scope>
    <source>
        <strain evidence="3 4">V453</strain>
    </source>
</reference>
<dbReference type="Pfam" id="PF00534">
    <property type="entry name" value="Glycos_transf_1"/>
    <property type="match status" value="1"/>
</dbReference>
<dbReference type="KEGG" id="pvo:PVOR_09360"/>
<gene>
    <name evidence="3" type="ORF">PVOR_09360</name>
</gene>